<evidence type="ECO:0000256" key="2">
    <source>
        <dbReference type="ARBA" id="ARBA00022448"/>
    </source>
</evidence>
<dbReference type="EMBL" id="UZAM01014100">
    <property type="protein sequence ID" value="VDP31975.1"/>
    <property type="molecule type" value="Genomic_DNA"/>
</dbReference>
<dbReference type="AlphaFoldDB" id="A0A183J3K8"/>
<evidence type="ECO:0000256" key="6">
    <source>
        <dbReference type="ARBA" id="ARBA00023136"/>
    </source>
</evidence>
<dbReference type="WBParaSite" id="SBAD_0001082201-mRNA-1">
    <property type="protein sequence ID" value="SBAD_0001082201-mRNA-1"/>
    <property type="gene ID" value="SBAD_0001082201"/>
</dbReference>
<evidence type="ECO:0000256" key="9">
    <source>
        <dbReference type="PIRNR" id="PIRNR023381"/>
    </source>
</evidence>
<feature type="transmembrane region" description="Helical" evidence="10">
    <location>
        <begin position="125"/>
        <end position="143"/>
    </location>
</feature>
<keyword evidence="3 9" id="KW-0812">Transmembrane</keyword>
<dbReference type="Pfam" id="PF04193">
    <property type="entry name" value="PQ-loop"/>
    <property type="match status" value="2"/>
</dbReference>
<reference evidence="11 12" key="2">
    <citation type="submission" date="2018-11" db="EMBL/GenBank/DDBJ databases">
        <authorList>
            <consortium name="Pathogen Informatics"/>
        </authorList>
    </citation>
    <scope>NUCLEOTIDE SEQUENCE [LARGE SCALE GENOMIC DNA]</scope>
</reference>
<dbReference type="Gene3D" id="1.20.1280.290">
    <property type="match status" value="2"/>
</dbReference>
<dbReference type="PIRSF" id="PIRSF023381">
    <property type="entry name" value="MannP-dilichol_defect-1p"/>
    <property type="match status" value="1"/>
</dbReference>
<feature type="transmembrane region" description="Helical" evidence="10">
    <location>
        <begin position="28"/>
        <end position="55"/>
    </location>
</feature>
<dbReference type="PANTHER" id="PTHR12226">
    <property type="entry name" value="MANNOSE-P-DOLICHOL UTILIZATION DEFECT 1 LEC35 -RELATED"/>
    <property type="match status" value="1"/>
</dbReference>
<evidence type="ECO:0000256" key="5">
    <source>
        <dbReference type="ARBA" id="ARBA00022989"/>
    </source>
</evidence>
<name>A0A183J3K8_9BILA</name>
<sequence length="243" mass="27164">MTIGWLAPLITFLFPENCFEELLIHYNFFSTLCVRLVFSRFLGLGIVTLSALVKVPQIVKIWNARSGVGVSVFSQVLELIGTMTMVAYSSAKGFHFSAWGDALFLTLQTTVVIFMILWFAGDRNLAALFLLIFAAMSSLLQMRFFPLSWISKLQASNTLLFLLARGLQAASNYKRKSTGQLSAVTCFLLFGGCLARIFTSVQETGDTLMIIQFVIASIMNFIIFAQIIVYWNSSDTTRLRKGI</sequence>
<comment type="similarity">
    <text evidence="7 9">Belongs to the MPDU1 (TC 2.A.43.3) family.</text>
</comment>
<evidence type="ECO:0000256" key="10">
    <source>
        <dbReference type="SAM" id="Phobius"/>
    </source>
</evidence>
<keyword evidence="2" id="KW-0813">Transport</keyword>
<reference evidence="13" key="1">
    <citation type="submission" date="2016-06" db="UniProtKB">
        <authorList>
            <consortium name="WormBaseParasite"/>
        </authorList>
    </citation>
    <scope>IDENTIFICATION</scope>
</reference>
<feature type="transmembrane region" description="Helical" evidence="10">
    <location>
        <begin position="67"/>
        <end position="90"/>
    </location>
</feature>
<keyword evidence="12" id="KW-1185">Reference proteome</keyword>
<dbReference type="InterPro" id="IPR006603">
    <property type="entry name" value="PQ-loop_rpt"/>
</dbReference>
<dbReference type="InterPro" id="IPR016817">
    <property type="entry name" value="MannP-dilichol_defect-1"/>
</dbReference>
<feature type="transmembrane region" description="Helical" evidence="10">
    <location>
        <begin position="210"/>
        <end position="231"/>
    </location>
</feature>
<evidence type="ECO:0000313" key="12">
    <source>
        <dbReference type="Proteomes" id="UP000270296"/>
    </source>
</evidence>
<evidence type="ECO:0000256" key="1">
    <source>
        <dbReference type="ARBA" id="ARBA00004141"/>
    </source>
</evidence>
<evidence type="ECO:0000313" key="13">
    <source>
        <dbReference type="WBParaSite" id="SBAD_0001082201-mRNA-1"/>
    </source>
</evidence>
<comment type="subcellular location">
    <subcellularLocation>
        <location evidence="1 9">Membrane</location>
        <topology evidence="1 9">Multi-pass membrane protein</topology>
    </subcellularLocation>
</comment>
<dbReference type="GO" id="GO:0009312">
    <property type="term" value="P:oligosaccharide biosynthetic process"/>
    <property type="evidence" value="ECO:0007669"/>
    <property type="project" value="TreeGrafter"/>
</dbReference>
<evidence type="ECO:0000256" key="4">
    <source>
        <dbReference type="ARBA" id="ARBA00022737"/>
    </source>
</evidence>
<dbReference type="FunFam" id="1.20.1280.290:FF:000006">
    <property type="entry name" value="mannose-P-dolichol utilization defect 1 protein"/>
    <property type="match status" value="1"/>
</dbReference>
<keyword evidence="5 9" id="KW-1133">Transmembrane helix</keyword>
<evidence type="ECO:0000256" key="7">
    <source>
        <dbReference type="ARBA" id="ARBA00038475"/>
    </source>
</evidence>
<evidence type="ECO:0000256" key="8">
    <source>
        <dbReference type="ARBA" id="ARBA00067517"/>
    </source>
</evidence>
<gene>
    <name evidence="11" type="ORF">SBAD_LOCUS10456</name>
</gene>
<accession>A0A183J3K8</accession>
<keyword evidence="6 9" id="KW-0472">Membrane</keyword>
<protein>
    <recommendedName>
        <fullName evidence="8 9">Mannose-P-dolichol utilization defect 1 protein homolog</fullName>
    </recommendedName>
</protein>
<proteinExistence type="inferred from homology"/>
<organism evidence="13">
    <name type="scientific">Soboliphyme baturini</name>
    <dbReference type="NCBI Taxonomy" id="241478"/>
    <lineage>
        <taxon>Eukaryota</taxon>
        <taxon>Metazoa</taxon>
        <taxon>Ecdysozoa</taxon>
        <taxon>Nematoda</taxon>
        <taxon>Enoplea</taxon>
        <taxon>Dorylaimia</taxon>
        <taxon>Dioctophymatida</taxon>
        <taxon>Dioctophymatoidea</taxon>
        <taxon>Soboliphymatidae</taxon>
        <taxon>Soboliphyme</taxon>
    </lineage>
</organism>
<evidence type="ECO:0000313" key="11">
    <source>
        <dbReference type="EMBL" id="VDP31975.1"/>
    </source>
</evidence>
<feature type="transmembrane region" description="Helical" evidence="10">
    <location>
        <begin position="179"/>
        <end position="198"/>
    </location>
</feature>
<feature type="transmembrane region" description="Helical" evidence="10">
    <location>
        <begin position="102"/>
        <end position="120"/>
    </location>
</feature>
<evidence type="ECO:0000256" key="3">
    <source>
        <dbReference type="ARBA" id="ARBA00022692"/>
    </source>
</evidence>
<dbReference type="Proteomes" id="UP000270296">
    <property type="component" value="Unassembled WGS sequence"/>
</dbReference>
<feature type="transmembrane region" description="Helical" evidence="10">
    <location>
        <begin position="149"/>
        <end position="167"/>
    </location>
</feature>
<dbReference type="SMART" id="SM00679">
    <property type="entry name" value="CTNS"/>
    <property type="match status" value="2"/>
</dbReference>
<dbReference type="GO" id="GO:0016020">
    <property type="term" value="C:membrane"/>
    <property type="evidence" value="ECO:0007669"/>
    <property type="project" value="UniProtKB-SubCell"/>
</dbReference>
<dbReference type="OrthoDB" id="271506at2759"/>
<keyword evidence="4" id="KW-0677">Repeat</keyword>
<dbReference type="PANTHER" id="PTHR12226:SF2">
    <property type="entry name" value="MANNOSE-P-DOLICHOL UTILIZATION DEFECT 1 PROTEIN"/>
    <property type="match status" value="1"/>
</dbReference>